<feature type="domain" description="C2H2-type" evidence="1">
    <location>
        <begin position="196"/>
        <end position="217"/>
    </location>
</feature>
<gene>
    <name evidence="2" type="ORF">PCOR1329_LOCUS66362</name>
</gene>
<dbReference type="Proteomes" id="UP001189429">
    <property type="component" value="Unassembled WGS sequence"/>
</dbReference>
<comment type="caution">
    <text evidence="2">The sequence shown here is derived from an EMBL/GenBank/DDBJ whole genome shotgun (WGS) entry which is preliminary data.</text>
</comment>
<dbReference type="EMBL" id="CAUYUJ010018542">
    <property type="protein sequence ID" value="CAK0884401.1"/>
    <property type="molecule type" value="Genomic_DNA"/>
</dbReference>
<reference evidence="2" key="1">
    <citation type="submission" date="2023-10" db="EMBL/GenBank/DDBJ databases">
        <authorList>
            <person name="Chen Y."/>
            <person name="Shah S."/>
            <person name="Dougan E. K."/>
            <person name="Thang M."/>
            <person name="Chan C."/>
        </authorList>
    </citation>
    <scope>NUCLEOTIDE SEQUENCE [LARGE SCALE GENOMIC DNA]</scope>
</reference>
<dbReference type="PROSITE" id="PS00028">
    <property type="entry name" value="ZINC_FINGER_C2H2_1"/>
    <property type="match status" value="1"/>
</dbReference>
<evidence type="ECO:0000259" key="1">
    <source>
        <dbReference type="PROSITE" id="PS00028"/>
    </source>
</evidence>
<dbReference type="InterPro" id="IPR032675">
    <property type="entry name" value="LRR_dom_sf"/>
</dbReference>
<sequence length="333" mass="37536">MFQIISGRTLEARRRYSPIQETERRAWRRRLTARFVANMLGQKLEEHAAHLVASFAIGTPAPLPNTSPLSAWKMRLADSPNVALIAKHCANVNCLDDLGTLQELKSLHVCLPSDRCACQAFADKLGDAMCSLQQLKTLHVNFPPSIQTVRNLKVSAFGHGLGKLRHLEELSISFQSVLRVPEKPDIKLPWCGCSRCPRCGRQLANEQGMRQHYLEKHVFAESFDPDLEAFGAGLGGLQKLKMLHLDFRGCTIPPAARDAILDGITKLQDIEDLYLDFDGCNTFWSSEQKTLRSWLHGLTKLQTLRMKFGYVCPRFGDYEGKCFFDRATFLNTS</sequence>
<proteinExistence type="predicted"/>
<keyword evidence="3" id="KW-1185">Reference proteome</keyword>
<name>A0ABN9WF36_9DINO</name>
<accession>A0ABN9WF36</accession>
<dbReference type="Gene3D" id="3.80.10.10">
    <property type="entry name" value="Ribonuclease Inhibitor"/>
    <property type="match status" value="1"/>
</dbReference>
<evidence type="ECO:0000313" key="3">
    <source>
        <dbReference type="Proteomes" id="UP001189429"/>
    </source>
</evidence>
<protein>
    <recommendedName>
        <fullName evidence="1">C2H2-type domain-containing protein</fullName>
    </recommendedName>
</protein>
<dbReference type="InterPro" id="IPR013087">
    <property type="entry name" value="Znf_C2H2_type"/>
</dbReference>
<dbReference type="SUPFAM" id="SSF52047">
    <property type="entry name" value="RNI-like"/>
    <property type="match status" value="1"/>
</dbReference>
<organism evidence="2 3">
    <name type="scientific">Prorocentrum cordatum</name>
    <dbReference type="NCBI Taxonomy" id="2364126"/>
    <lineage>
        <taxon>Eukaryota</taxon>
        <taxon>Sar</taxon>
        <taxon>Alveolata</taxon>
        <taxon>Dinophyceae</taxon>
        <taxon>Prorocentrales</taxon>
        <taxon>Prorocentraceae</taxon>
        <taxon>Prorocentrum</taxon>
    </lineage>
</organism>
<evidence type="ECO:0000313" key="2">
    <source>
        <dbReference type="EMBL" id="CAK0884401.1"/>
    </source>
</evidence>